<evidence type="ECO:0000313" key="2">
    <source>
        <dbReference type="Proteomes" id="UP000234778"/>
    </source>
</evidence>
<dbReference type="RefSeq" id="WP_006548381.1">
    <property type="nucleotide sequence ID" value="NZ_CP136961.1"/>
</dbReference>
<dbReference type="GeneID" id="81708842"/>
<organism evidence="1 2">
    <name type="scientific">Actinomyces urogenitalis</name>
    <dbReference type="NCBI Taxonomy" id="103621"/>
    <lineage>
        <taxon>Bacteria</taxon>
        <taxon>Bacillati</taxon>
        <taxon>Actinomycetota</taxon>
        <taxon>Actinomycetes</taxon>
        <taxon>Actinomycetales</taxon>
        <taxon>Actinomycetaceae</taxon>
        <taxon>Actinomyces</taxon>
    </lineage>
</organism>
<evidence type="ECO:0008006" key="3">
    <source>
        <dbReference type="Google" id="ProtNLM"/>
    </source>
</evidence>
<reference evidence="1 2" key="1">
    <citation type="submission" date="2017-12" db="EMBL/GenBank/DDBJ databases">
        <title>Phylogenetic diversity of female urinary microbiome.</title>
        <authorList>
            <person name="Thomas-White K."/>
            <person name="Wolfe A.J."/>
        </authorList>
    </citation>
    <scope>NUCLEOTIDE SEQUENCE [LARGE SCALE GENOMIC DNA]</scope>
    <source>
        <strain evidence="1 2">UMB0319</strain>
    </source>
</reference>
<gene>
    <name evidence="1" type="ORF">CYJ26_07845</name>
</gene>
<dbReference type="Proteomes" id="UP000234778">
    <property type="component" value="Unassembled WGS sequence"/>
</dbReference>
<sequence length="390" mass="42890">MSACPYCFTELPKDQVVFRCVGRCSPRTDEQAERYGRRRARITPLVTAGISPETKKLPTFGVCQQCSQTTSLEVCPTCHRDLQEGWRGVRTFTMTVTGARGSGKSVYIAVLIDSLKRYAVKRRVIISEVGETASLYERNYYERVFDNKALAGTLPGFDDVMMWKAEASSSKPFYIIVRDVAGEDVEKLTAEPDPRLSFIDRADLTLFLFDPLMLQQVKQRLDGVIASVDDSRLGDTPEKALPKVLAQMGSGHARLAMVVAKFDSLHALGDVGGADALAQALANPAAHYNWDQTVRRAEMDAAEAAQFLDADTAFLDAELRGLLSLLSDPPVTIVADEAAASRKLAEVRHFAVSSVGDSARHADQLTLRGISPFRILDPVLWGLQRSGYQL</sequence>
<name>A0A2I1KRS9_9ACTO</name>
<comment type="caution">
    <text evidence="1">The sequence shown here is derived from an EMBL/GenBank/DDBJ whole genome shotgun (WGS) entry which is preliminary data.</text>
</comment>
<protein>
    <recommendedName>
        <fullName evidence="3">Zinc ribbon domain-containing protein</fullName>
    </recommendedName>
</protein>
<evidence type="ECO:0000313" key="1">
    <source>
        <dbReference type="EMBL" id="PKY98314.1"/>
    </source>
</evidence>
<proteinExistence type="predicted"/>
<dbReference type="AlphaFoldDB" id="A0A2I1KRS9"/>
<dbReference type="EMBL" id="PKHA01000008">
    <property type="protein sequence ID" value="PKY98314.1"/>
    <property type="molecule type" value="Genomic_DNA"/>
</dbReference>
<accession>A0A2I1KRS9</accession>